<dbReference type="RefSeq" id="WP_214625395.1">
    <property type="nucleotide sequence ID" value="NZ_JAHGAW010000015.1"/>
</dbReference>
<gene>
    <name evidence="3" type="ORF">KK488_19490</name>
</gene>
<keyword evidence="1" id="KW-0732">Signal</keyword>
<dbReference type="PANTHER" id="PTHR36919">
    <property type="entry name" value="BLR1215 PROTEIN"/>
    <property type="match status" value="1"/>
</dbReference>
<feature type="chain" id="PRO_5040915762" evidence="1">
    <location>
        <begin position="22"/>
        <end position="132"/>
    </location>
</feature>
<feature type="domain" description="DUF2147" evidence="2">
    <location>
        <begin position="27"/>
        <end position="131"/>
    </location>
</feature>
<dbReference type="Gene3D" id="2.40.128.520">
    <property type="match status" value="1"/>
</dbReference>
<protein>
    <submittedName>
        <fullName evidence="3">DUF2147 domain-containing protein</fullName>
    </submittedName>
</protein>
<proteinExistence type="predicted"/>
<dbReference type="Proteomes" id="UP001138757">
    <property type="component" value="Unassembled WGS sequence"/>
</dbReference>
<dbReference type="InterPro" id="IPR019223">
    <property type="entry name" value="DUF2147"/>
</dbReference>
<evidence type="ECO:0000313" key="4">
    <source>
        <dbReference type="Proteomes" id="UP001138757"/>
    </source>
</evidence>
<dbReference type="PANTHER" id="PTHR36919:SF2">
    <property type="entry name" value="BLL6627 PROTEIN"/>
    <property type="match status" value="1"/>
</dbReference>
<reference evidence="3" key="1">
    <citation type="submission" date="2021-05" db="EMBL/GenBank/DDBJ databases">
        <title>Genome of Sphingobium sp. strain.</title>
        <authorList>
            <person name="Fan R."/>
        </authorList>
    </citation>
    <scope>NUCLEOTIDE SEQUENCE</scope>
    <source>
        <strain evidence="3">H33</strain>
    </source>
</reference>
<evidence type="ECO:0000256" key="1">
    <source>
        <dbReference type="SAM" id="SignalP"/>
    </source>
</evidence>
<dbReference type="EMBL" id="JAHGAW010000015">
    <property type="protein sequence ID" value="MBT2189138.1"/>
    <property type="molecule type" value="Genomic_DNA"/>
</dbReference>
<name>A0A9X1DH14_9SPHN</name>
<keyword evidence="4" id="KW-1185">Reference proteome</keyword>
<evidence type="ECO:0000313" key="3">
    <source>
        <dbReference type="EMBL" id="MBT2189138.1"/>
    </source>
</evidence>
<dbReference type="AlphaFoldDB" id="A0A9X1DH14"/>
<organism evidence="3 4">
    <name type="scientific">Sphingobium nicotianae</name>
    <dbReference type="NCBI Taxonomy" id="2782607"/>
    <lineage>
        <taxon>Bacteria</taxon>
        <taxon>Pseudomonadati</taxon>
        <taxon>Pseudomonadota</taxon>
        <taxon>Alphaproteobacteria</taxon>
        <taxon>Sphingomonadales</taxon>
        <taxon>Sphingomonadaceae</taxon>
        <taxon>Sphingobium</taxon>
    </lineage>
</organism>
<evidence type="ECO:0000259" key="2">
    <source>
        <dbReference type="Pfam" id="PF09917"/>
    </source>
</evidence>
<dbReference type="Pfam" id="PF09917">
    <property type="entry name" value="DUF2147"/>
    <property type="match status" value="1"/>
</dbReference>
<sequence>MHKRLRPILAALALLSNPATAQGSVSGTWINPRGTVVVTTGDCREKLCGWVSWASEEALADATDAGVQHLIGTELLQDYHATGERRWTGRVYVPDMGRTFSSTIEQLDANRLKISGCLLGSWFCRSQIWLRH</sequence>
<accession>A0A9X1DH14</accession>
<feature type="signal peptide" evidence="1">
    <location>
        <begin position="1"/>
        <end position="21"/>
    </location>
</feature>
<comment type="caution">
    <text evidence="3">The sequence shown here is derived from an EMBL/GenBank/DDBJ whole genome shotgun (WGS) entry which is preliminary data.</text>
</comment>